<proteinExistence type="predicted"/>
<dbReference type="KEGG" id="psco:LY89DRAFT_663989"/>
<evidence type="ECO:0000313" key="2">
    <source>
        <dbReference type="EMBL" id="KUJ23581.1"/>
    </source>
</evidence>
<dbReference type="AlphaFoldDB" id="A0A194XTW4"/>
<evidence type="ECO:0000313" key="3">
    <source>
        <dbReference type="Proteomes" id="UP000070700"/>
    </source>
</evidence>
<dbReference type="RefSeq" id="XP_018077936.1">
    <property type="nucleotide sequence ID" value="XM_018212740.1"/>
</dbReference>
<evidence type="ECO:0000256" key="1">
    <source>
        <dbReference type="SAM" id="MobiDB-lite"/>
    </source>
</evidence>
<dbReference type="InParanoid" id="A0A194XTW4"/>
<sequence length="167" mass="20047">MDQSQRQMQRAVPAAKAALLRSKRRKLKDVGKMQEEKADIKKIIKHKRKKRIMKSRIVRKKRREMRERWRNEHWEGEAKMQRALAGMGFEEELRDFELDGDDGWKAGAGWDDTEHQHQVREEFEEMVEYDVMEEYEVEVEVEDDEEGAADTDDEERDMYVLSDDENK</sequence>
<reference evidence="2 3" key="1">
    <citation type="submission" date="2015-10" db="EMBL/GenBank/DDBJ databases">
        <title>Full genome of DAOMC 229536 Phialocephala scopiformis, a fungal endophyte of spruce producing the potent anti-insectan compound rugulosin.</title>
        <authorList>
            <consortium name="DOE Joint Genome Institute"/>
            <person name="Walker A.K."/>
            <person name="Frasz S.L."/>
            <person name="Seifert K.A."/>
            <person name="Miller J.D."/>
            <person name="Mondo S.J."/>
            <person name="Labutti K."/>
            <person name="Lipzen A."/>
            <person name="Dockter R."/>
            <person name="Kennedy M."/>
            <person name="Grigoriev I.V."/>
            <person name="Spatafora J.W."/>
        </authorList>
    </citation>
    <scope>NUCLEOTIDE SEQUENCE [LARGE SCALE GENOMIC DNA]</scope>
    <source>
        <strain evidence="2 3">CBS 120377</strain>
    </source>
</reference>
<keyword evidence="3" id="KW-1185">Reference proteome</keyword>
<feature type="region of interest" description="Disordered" evidence="1">
    <location>
        <begin position="139"/>
        <end position="167"/>
    </location>
</feature>
<protein>
    <submittedName>
        <fullName evidence="2">Uncharacterized protein</fullName>
    </submittedName>
</protein>
<dbReference type="GeneID" id="28822466"/>
<name>A0A194XTW4_MOLSC</name>
<organism evidence="2 3">
    <name type="scientific">Mollisia scopiformis</name>
    <name type="common">Conifer needle endophyte fungus</name>
    <name type="synonym">Phialocephala scopiformis</name>
    <dbReference type="NCBI Taxonomy" id="149040"/>
    <lineage>
        <taxon>Eukaryota</taxon>
        <taxon>Fungi</taxon>
        <taxon>Dikarya</taxon>
        <taxon>Ascomycota</taxon>
        <taxon>Pezizomycotina</taxon>
        <taxon>Leotiomycetes</taxon>
        <taxon>Helotiales</taxon>
        <taxon>Mollisiaceae</taxon>
        <taxon>Mollisia</taxon>
    </lineage>
</organism>
<accession>A0A194XTW4</accession>
<gene>
    <name evidence="2" type="ORF">LY89DRAFT_663989</name>
</gene>
<dbReference type="Proteomes" id="UP000070700">
    <property type="component" value="Unassembled WGS sequence"/>
</dbReference>
<dbReference type="EMBL" id="KQ947405">
    <property type="protein sequence ID" value="KUJ23581.1"/>
    <property type="molecule type" value="Genomic_DNA"/>
</dbReference>